<dbReference type="AlphaFoldDB" id="A0A812QFC3"/>
<dbReference type="Pfam" id="PF12796">
    <property type="entry name" value="Ank_2"/>
    <property type="match status" value="1"/>
</dbReference>
<sequence length="550" mass="61060">MFVSHQWAGSQHPDPSFKQFKVLQKALRNMAKAPVVSANIGLELYANTQPHDAGDLSKAIFIWYDYFSIPQADPTSRGLAISSIPSYVRRCRFFVILCPHIYHHEQRTLLNKATWKSRGWCRLEQAAWALSASAEEEEVCPIEIQSSTQQALVDSWDWTRAPVGDGQFSLASDRGKLAPVFEGMLRRKLNFHLARGELHDYRILLNSQRIHLRGLPIDRIVDVVPGFQCDFQDPAAYDLALFMHLNGFQEVTERTAEGWTPICFAALDGSPMLIASLLEHGADMNDVILKEDPLYHFMPRTGVPHMCAFLGHNEALRLLIECKADLARKDSINATPMHWAAIGSNLDGIDILLNAGCSCLEPNLLGHSPFELTCMSGSTGCMRELLPYVTKRTISLGLHATFIHGGSSAPMVKALIEANADVNHQQDVPFFSVLGVIFAALSMKHRLNLSQNSMLSNYAYHQYDATPLMCSILSGCFEATLVLLAAGARTDLQNARGQTAEDFAKDVVAPDHIVSALVEATGSPPLGENCIREDWWNETMIRPTLSCRSQ</sequence>
<proteinExistence type="predicted"/>
<dbReference type="PANTHER" id="PTHR24198">
    <property type="entry name" value="ANKYRIN REPEAT AND PROTEIN KINASE DOMAIN-CONTAINING PROTEIN"/>
    <property type="match status" value="1"/>
</dbReference>
<accession>A0A812QFC3</accession>
<dbReference type="EMBL" id="CAJNDS010002198">
    <property type="protein sequence ID" value="CAE7368373.1"/>
    <property type="molecule type" value="Genomic_DNA"/>
</dbReference>
<dbReference type="InterPro" id="IPR036770">
    <property type="entry name" value="Ankyrin_rpt-contain_sf"/>
</dbReference>
<dbReference type="PROSITE" id="PS50297">
    <property type="entry name" value="ANK_REP_REGION"/>
    <property type="match status" value="1"/>
</dbReference>
<feature type="repeat" description="ANK" evidence="3">
    <location>
        <begin position="257"/>
        <end position="285"/>
    </location>
</feature>
<evidence type="ECO:0000256" key="3">
    <source>
        <dbReference type="PROSITE-ProRule" id="PRU00023"/>
    </source>
</evidence>
<dbReference type="InterPro" id="IPR002110">
    <property type="entry name" value="Ankyrin_rpt"/>
</dbReference>
<evidence type="ECO:0000313" key="4">
    <source>
        <dbReference type="EMBL" id="CAE7368373.1"/>
    </source>
</evidence>
<dbReference type="SMART" id="SM00248">
    <property type="entry name" value="ANK"/>
    <property type="match status" value="4"/>
</dbReference>
<protein>
    <submittedName>
        <fullName evidence="4">Ankrd17 protein</fullName>
    </submittedName>
</protein>
<keyword evidence="5" id="KW-1185">Reference proteome</keyword>
<reference evidence="4" key="1">
    <citation type="submission" date="2021-02" db="EMBL/GenBank/DDBJ databases">
        <authorList>
            <person name="Dougan E. K."/>
            <person name="Rhodes N."/>
            <person name="Thang M."/>
            <person name="Chan C."/>
        </authorList>
    </citation>
    <scope>NUCLEOTIDE SEQUENCE</scope>
</reference>
<comment type="caution">
    <text evidence="4">The sequence shown here is derived from an EMBL/GenBank/DDBJ whole genome shotgun (WGS) entry which is preliminary data.</text>
</comment>
<keyword evidence="1" id="KW-0677">Repeat</keyword>
<evidence type="ECO:0000256" key="2">
    <source>
        <dbReference type="ARBA" id="ARBA00023043"/>
    </source>
</evidence>
<dbReference type="OrthoDB" id="407555at2759"/>
<name>A0A812QFC3_9DINO</name>
<evidence type="ECO:0000256" key="1">
    <source>
        <dbReference type="ARBA" id="ARBA00022737"/>
    </source>
</evidence>
<organism evidence="4 5">
    <name type="scientific">Symbiodinium natans</name>
    <dbReference type="NCBI Taxonomy" id="878477"/>
    <lineage>
        <taxon>Eukaryota</taxon>
        <taxon>Sar</taxon>
        <taxon>Alveolata</taxon>
        <taxon>Dinophyceae</taxon>
        <taxon>Suessiales</taxon>
        <taxon>Symbiodiniaceae</taxon>
        <taxon>Symbiodinium</taxon>
    </lineage>
</organism>
<dbReference type="PANTHER" id="PTHR24198:SF165">
    <property type="entry name" value="ANKYRIN REPEAT-CONTAINING PROTEIN-RELATED"/>
    <property type="match status" value="1"/>
</dbReference>
<dbReference type="Proteomes" id="UP000604046">
    <property type="component" value="Unassembled WGS sequence"/>
</dbReference>
<gene>
    <name evidence="4" type="primary">Ankrd17</name>
    <name evidence="4" type="ORF">SNAT2548_LOCUS20047</name>
</gene>
<evidence type="ECO:0000313" key="5">
    <source>
        <dbReference type="Proteomes" id="UP000604046"/>
    </source>
</evidence>
<dbReference type="SUPFAM" id="SSF48403">
    <property type="entry name" value="Ankyrin repeat"/>
    <property type="match status" value="1"/>
</dbReference>
<keyword evidence="2 3" id="KW-0040">ANK repeat</keyword>
<dbReference type="PROSITE" id="PS50088">
    <property type="entry name" value="ANK_REPEAT"/>
    <property type="match status" value="1"/>
</dbReference>
<dbReference type="Gene3D" id="1.25.40.20">
    <property type="entry name" value="Ankyrin repeat-containing domain"/>
    <property type="match status" value="2"/>
</dbReference>